<dbReference type="InterPro" id="IPR050412">
    <property type="entry name" value="Ig-like_Receptors_ImmuneReg"/>
</dbReference>
<evidence type="ECO:0000256" key="4">
    <source>
        <dbReference type="ARBA" id="ARBA00022729"/>
    </source>
</evidence>
<reference evidence="14" key="2">
    <citation type="submission" date="2025-08" db="UniProtKB">
        <authorList>
            <consortium name="Ensembl"/>
        </authorList>
    </citation>
    <scope>IDENTIFICATION</scope>
</reference>
<dbReference type="GO" id="GO:0005886">
    <property type="term" value="C:plasma membrane"/>
    <property type="evidence" value="ECO:0000318"/>
    <property type="project" value="GO_Central"/>
</dbReference>
<name>F6X704_MONDO</name>
<dbReference type="Bgee" id="ENSMODG00000028822">
    <property type="expression patterns" value="Expressed in blood and 14 other cell types or tissues"/>
</dbReference>
<dbReference type="InterPro" id="IPR013783">
    <property type="entry name" value="Ig-like_fold"/>
</dbReference>
<dbReference type="AlphaFoldDB" id="F6X704"/>
<dbReference type="KEGG" id="mdo:103099707"/>
<protein>
    <submittedName>
        <fullName evidence="14">Leukocyte immunoglobulin-like receptor subfamily B member 3</fullName>
    </submittedName>
</protein>
<evidence type="ECO:0000256" key="11">
    <source>
        <dbReference type="SAM" id="Phobius"/>
    </source>
</evidence>
<keyword evidence="10" id="KW-0393">Immunoglobulin domain</keyword>
<evidence type="ECO:0000256" key="3">
    <source>
        <dbReference type="ARBA" id="ARBA00022692"/>
    </source>
</evidence>
<keyword evidence="7 11" id="KW-0472">Membrane</keyword>
<dbReference type="GeneID" id="103099707"/>
<dbReference type="PROSITE" id="PS50835">
    <property type="entry name" value="IG_LIKE"/>
    <property type="match status" value="1"/>
</dbReference>
<organism evidence="14 15">
    <name type="scientific">Monodelphis domestica</name>
    <name type="common">Gray short-tailed opossum</name>
    <dbReference type="NCBI Taxonomy" id="13616"/>
    <lineage>
        <taxon>Eukaryota</taxon>
        <taxon>Metazoa</taxon>
        <taxon>Chordata</taxon>
        <taxon>Craniata</taxon>
        <taxon>Vertebrata</taxon>
        <taxon>Euteleostomi</taxon>
        <taxon>Mammalia</taxon>
        <taxon>Metatheria</taxon>
        <taxon>Didelphimorphia</taxon>
        <taxon>Didelphidae</taxon>
        <taxon>Monodelphis</taxon>
    </lineage>
</organism>
<evidence type="ECO:0000256" key="8">
    <source>
        <dbReference type="ARBA" id="ARBA00023157"/>
    </source>
</evidence>
<evidence type="ECO:0000256" key="2">
    <source>
        <dbReference type="ARBA" id="ARBA00022475"/>
    </source>
</evidence>
<evidence type="ECO:0000313" key="15">
    <source>
        <dbReference type="Proteomes" id="UP000002280"/>
    </source>
</evidence>
<dbReference type="PANTHER" id="PTHR11738:SF179">
    <property type="entry name" value="LEUKOCYTE IMMUNOGLOBULIN-LIKE RECEPTOR SUBFAMILY A MEMBER 5"/>
    <property type="match status" value="1"/>
</dbReference>
<dbReference type="Proteomes" id="UP000002280">
    <property type="component" value="Chromosome 4"/>
</dbReference>
<dbReference type="OrthoDB" id="9808644at2759"/>
<dbReference type="Ensembl" id="ENSMODT00000005427.4">
    <property type="protein sequence ID" value="ENSMODP00000005313.3"/>
    <property type="gene ID" value="ENSMODG00000028822.2"/>
</dbReference>
<dbReference type="FunFam" id="2.60.40.10:FF:000049">
    <property type="entry name" value="Leukocyte immunoglobulin-like receptor subfamily B member 1"/>
    <property type="match status" value="2"/>
</dbReference>
<dbReference type="SMART" id="SM00409">
    <property type="entry name" value="IG"/>
    <property type="match status" value="2"/>
</dbReference>
<keyword evidence="5" id="KW-0677">Repeat</keyword>
<dbReference type="InterPro" id="IPR003599">
    <property type="entry name" value="Ig_sub"/>
</dbReference>
<evidence type="ECO:0000313" key="14">
    <source>
        <dbReference type="Ensembl" id="ENSMODP00000005313.3"/>
    </source>
</evidence>
<keyword evidence="15" id="KW-1185">Reference proteome</keyword>
<dbReference type="PANTHER" id="PTHR11738">
    <property type="entry name" value="MHC CLASS I NK CELL RECEPTOR"/>
    <property type="match status" value="1"/>
</dbReference>
<dbReference type="Gene3D" id="2.60.40.10">
    <property type="entry name" value="Immunoglobulins"/>
    <property type="match status" value="2"/>
</dbReference>
<dbReference type="ExpressionAtlas" id="F6X704">
    <property type="expression patterns" value="baseline"/>
</dbReference>
<feature type="chain" id="PRO_5003345069" evidence="12">
    <location>
        <begin position="17"/>
        <end position="354"/>
    </location>
</feature>
<dbReference type="SUPFAM" id="SSF48726">
    <property type="entry name" value="Immunoglobulin"/>
    <property type="match status" value="2"/>
</dbReference>
<keyword evidence="8" id="KW-1015">Disulfide bond</keyword>
<evidence type="ECO:0000256" key="9">
    <source>
        <dbReference type="ARBA" id="ARBA00023180"/>
    </source>
</evidence>
<dbReference type="Pfam" id="PF13895">
    <property type="entry name" value="Ig_2"/>
    <property type="match status" value="1"/>
</dbReference>
<reference evidence="14" key="3">
    <citation type="submission" date="2025-09" db="UniProtKB">
        <authorList>
            <consortium name="Ensembl"/>
        </authorList>
    </citation>
    <scope>IDENTIFICATION</scope>
</reference>
<feature type="signal peptide" evidence="12">
    <location>
        <begin position="1"/>
        <end position="16"/>
    </location>
</feature>
<dbReference type="GO" id="GO:0002764">
    <property type="term" value="P:immune response-regulating signaling pathway"/>
    <property type="evidence" value="ECO:0000318"/>
    <property type="project" value="GO_Central"/>
</dbReference>
<sequence length="354" mass="39622">MAPTVTALLCFGLCLGQGIRALAESLPRPTLHADPGPLVPKETPVTLRCRGHPEATWYRLMKGITKIQGYQGIGAEAQFIISSMSKDTAGHLHCLYWIGYALSEPSEPLEVVATGYYSPPQLSAEPSQHVAWGHNVTLRCRSPWAYNRFVLYREGGANSSQWGVRQSQSDFLIPAVAAHHEGNYSCFVFHSQHPHTWSLPSAPLELRVTVPVTSGPRLELPDVLFGLPRLQTGIWLGISALLILFFLLFLLFLLLRYHRKHQARQWTGGKEAGVEESLRRYSQDEDVPPESPYATMENIQIEEHGQVNTQVEDPQEVTYAHLIHHTPNQDLEYISPFPSEESTLYAPLAIQEVS</sequence>
<evidence type="ECO:0000256" key="10">
    <source>
        <dbReference type="ARBA" id="ARBA00023319"/>
    </source>
</evidence>
<evidence type="ECO:0000259" key="13">
    <source>
        <dbReference type="PROSITE" id="PS50835"/>
    </source>
</evidence>
<keyword evidence="4 12" id="KW-0732">Signal</keyword>
<accession>F6X704</accession>
<evidence type="ECO:0000256" key="5">
    <source>
        <dbReference type="ARBA" id="ARBA00022737"/>
    </source>
</evidence>
<keyword evidence="2" id="KW-1003">Cell membrane</keyword>
<dbReference type="OMA" id="NIDCETE"/>
<evidence type="ECO:0000256" key="12">
    <source>
        <dbReference type="SAM" id="SignalP"/>
    </source>
</evidence>
<evidence type="ECO:0000256" key="6">
    <source>
        <dbReference type="ARBA" id="ARBA00022989"/>
    </source>
</evidence>
<keyword evidence="9" id="KW-0325">Glycoprotein</keyword>
<dbReference type="InterPro" id="IPR036179">
    <property type="entry name" value="Ig-like_dom_sf"/>
</dbReference>
<feature type="domain" description="Ig-like" evidence="13">
    <location>
        <begin position="120"/>
        <end position="209"/>
    </location>
</feature>
<dbReference type="InterPro" id="IPR007110">
    <property type="entry name" value="Ig-like_dom"/>
</dbReference>
<reference evidence="14 15" key="1">
    <citation type="journal article" date="2007" name="Nature">
        <title>Genome of the marsupial Monodelphis domestica reveals innovation in non-coding sequences.</title>
        <authorList>
            <person name="Mikkelsen T.S."/>
            <person name="Wakefield M.J."/>
            <person name="Aken B."/>
            <person name="Amemiya C.T."/>
            <person name="Chang J.L."/>
            <person name="Duke S."/>
            <person name="Garber M."/>
            <person name="Gentles A.J."/>
            <person name="Goodstadt L."/>
            <person name="Heger A."/>
            <person name="Jurka J."/>
            <person name="Kamal M."/>
            <person name="Mauceli E."/>
            <person name="Searle S.M."/>
            <person name="Sharpe T."/>
            <person name="Baker M.L."/>
            <person name="Batzer M.A."/>
            <person name="Benos P.V."/>
            <person name="Belov K."/>
            <person name="Clamp M."/>
            <person name="Cook A."/>
            <person name="Cuff J."/>
            <person name="Das R."/>
            <person name="Davidow L."/>
            <person name="Deakin J.E."/>
            <person name="Fazzari M.J."/>
            <person name="Glass J.L."/>
            <person name="Grabherr M."/>
            <person name="Greally J.M."/>
            <person name="Gu W."/>
            <person name="Hore T.A."/>
            <person name="Huttley G.A."/>
            <person name="Kleber M."/>
            <person name="Jirtle R.L."/>
            <person name="Koina E."/>
            <person name="Lee J.T."/>
            <person name="Mahony S."/>
            <person name="Marra M.A."/>
            <person name="Miller R.D."/>
            <person name="Nicholls R.D."/>
            <person name="Oda M."/>
            <person name="Papenfuss A.T."/>
            <person name="Parra Z.E."/>
            <person name="Pollock D.D."/>
            <person name="Ray D.A."/>
            <person name="Schein J.E."/>
            <person name="Speed T.P."/>
            <person name="Thompson K."/>
            <person name="VandeBerg J.L."/>
            <person name="Wade C.M."/>
            <person name="Walker J.A."/>
            <person name="Waters P.D."/>
            <person name="Webber C."/>
            <person name="Weidman J.R."/>
            <person name="Xie X."/>
            <person name="Zody M.C."/>
            <person name="Baldwin J."/>
            <person name="Abdouelleil A."/>
            <person name="Abdulkadir J."/>
            <person name="Abebe A."/>
            <person name="Abera B."/>
            <person name="Abreu J."/>
            <person name="Acer S.C."/>
            <person name="Aftuck L."/>
            <person name="Alexander A."/>
            <person name="An P."/>
            <person name="Anderson E."/>
            <person name="Anderson S."/>
            <person name="Arachi H."/>
            <person name="Azer M."/>
            <person name="Bachantsang P."/>
            <person name="Barry A."/>
            <person name="Bayul T."/>
            <person name="Berlin A."/>
            <person name="Bessette D."/>
            <person name="Bloom T."/>
            <person name="Bloom T."/>
            <person name="Boguslavskiy L."/>
            <person name="Bonnet C."/>
            <person name="Boukhgalter B."/>
            <person name="Bourzgui I."/>
            <person name="Brown A."/>
            <person name="Cahill P."/>
            <person name="Channer S."/>
            <person name="Cheshatsang Y."/>
            <person name="Chuda L."/>
            <person name="Citroen M."/>
            <person name="Collymore A."/>
            <person name="Cooke P."/>
            <person name="Costello M."/>
            <person name="D'Aco K."/>
            <person name="Daza R."/>
            <person name="De Haan G."/>
            <person name="DeGray S."/>
            <person name="DeMaso C."/>
            <person name="Dhargay N."/>
            <person name="Dooley K."/>
            <person name="Dooley E."/>
            <person name="Doricent M."/>
            <person name="Dorje P."/>
            <person name="Dorjee K."/>
            <person name="Dupes A."/>
            <person name="Elong R."/>
            <person name="Falk J."/>
            <person name="Farina A."/>
            <person name="Faro S."/>
            <person name="Ferguson D."/>
            <person name="Fisher S."/>
            <person name="Foley C.D."/>
            <person name="Franke A."/>
            <person name="Friedrich D."/>
            <person name="Gadbois L."/>
            <person name="Gearin G."/>
            <person name="Gearin C.R."/>
            <person name="Giannoukos G."/>
            <person name="Goode T."/>
            <person name="Graham J."/>
            <person name="Grandbois E."/>
            <person name="Grewal S."/>
            <person name="Gyaltsen K."/>
            <person name="Hafez N."/>
            <person name="Hagos B."/>
            <person name="Hall J."/>
            <person name="Henson C."/>
            <person name="Hollinger A."/>
            <person name="Honan T."/>
            <person name="Huard M.D."/>
            <person name="Hughes L."/>
            <person name="Hurhula B."/>
            <person name="Husby M.E."/>
            <person name="Kamat A."/>
            <person name="Kanga B."/>
            <person name="Kashin S."/>
            <person name="Khazanovich D."/>
            <person name="Kisner P."/>
            <person name="Lance K."/>
            <person name="Lara M."/>
            <person name="Lee W."/>
            <person name="Lennon N."/>
            <person name="Letendre F."/>
            <person name="LeVine R."/>
            <person name="Lipovsky A."/>
            <person name="Liu X."/>
            <person name="Liu J."/>
            <person name="Liu S."/>
            <person name="Lokyitsang T."/>
            <person name="Lokyitsang Y."/>
            <person name="Lubonja R."/>
            <person name="Lui A."/>
            <person name="MacDonald P."/>
            <person name="Magnisalis V."/>
            <person name="Maru K."/>
            <person name="Matthews C."/>
            <person name="McCusker W."/>
            <person name="McDonough S."/>
            <person name="Mehta T."/>
            <person name="Meldrim J."/>
            <person name="Meneus L."/>
            <person name="Mihai O."/>
            <person name="Mihalev A."/>
            <person name="Mihova T."/>
            <person name="Mittelman R."/>
            <person name="Mlenga V."/>
            <person name="Montmayeur A."/>
            <person name="Mulrain L."/>
            <person name="Navidi A."/>
            <person name="Naylor J."/>
            <person name="Negash T."/>
            <person name="Nguyen T."/>
            <person name="Nguyen N."/>
            <person name="Nicol R."/>
            <person name="Norbu C."/>
            <person name="Norbu N."/>
            <person name="Novod N."/>
            <person name="O'Neill B."/>
            <person name="Osman S."/>
            <person name="Markiewicz E."/>
            <person name="Oyono O.L."/>
            <person name="Patti C."/>
            <person name="Phunkhang P."/>
            <person name="Pierre F."/>
            <person name="Priest M."/>
            <person name="Raghuraman S."/>
            <person name="Rege F."/>
            <person name="Reyes R."/>
            <person name="Rise C."/>
            <person name="Rogov P."/>
            <person name="Ross K."/>
            <person name="Ryan E."/>
            <person name="Settipalli S."/>
            <person name="Shea T."/>
            <person name="Sherpa N."/>
            <person name="Shi L."/>
            <person name="Shih D."/>
            <person name="Sparrow T."/>
            <person name="Spaulding J."/>
            <person name="Stalker J."/>
            <person name="Stange-Thomann N."/>
            <person name="Stavropoulos S."/>
            <person name="Stone C."/>
            <person name="Strader C."/>
            <person name="Tesfaye S."/>
            <person name="Thomson T."/>
            <person name="Thoulutsang Y."/>
            <person name="Thoulutsang D."/>
            <person name="Topham K."/>
            <person name="Topping I."/>
            <person name="Tsamla T."/>
            <person name="Vassiliev H."/>
            <person name="Vo A."/>
            <person name="Wangchuk T."/>
            <person name="Wangdi T."/>
            <person name="Weiand M."/>
            <person name="Wilkinson J."/>
            <person name="Wilson A."/>
            <person name="Yadav S."/>
            <person name="Young G."/>
            <person name="Yu Q."/>
            <person name="Zembek L."/>
            <person name="Zhong D."/>
            <person name="Zimmer A."/>
            <person name="Zwirko Z."/>
            <person name="Jaffe D.B."/>
            <person name="Alvarez P."/>
            <person name="Brockman W."/>
            <person name="Butler J."/>
            <person name="Chin C."/>
            <person name="Gnerre S."/>
            <person name="MacCallum I."/>
            <person name="Graves J.A."/>
            <person name="Ponting C.P."/>
            <person name="Breen M."/>
            <person name="Samollow P.B."/>
            <person name="Lander E.S."/>
            <person name="Lindblad-Toh K."/>
        </authorList>
    </citation>
    <scope>NUCLEOTIDE SEQUENCE [LARGE SCALE GENOMIC DNA]</scope>
</reference>
<dbReference type="STRING" id="13616.ENSMODP00000005313"/>
<feature type="transmembrane region" description="Helical" evidence="11">
    <location>
        <begin position="234"/>
        <end position="255"/>
    </location>
</feature>
<evidence type="ECO:0000256" key="1">
    <source>
        <dbReference type="ARBA" id="ARBA00004162"/>
    </source>
</evidence>
<comment type="subcellular location">
    <subcellularLocation>
        <location evidence="1">Cell membrane</location>
        <topology evidence="1">Single-pass membrane protein</topology>
    </subcellularLocation>
</comment>
<evidence type="ECO:0000256" key="7">
    <source>
        <dbReference type="ARBA" id="ARBA00023136"/>
    </source>
</evidence>
<keyword evidence="3 11" id="KW-0812">Transmembrane</keyword>
<proteinExistence type="predicted"/>
<dbReference type="GeneTree" id="ENSGT01100000263478"/>
<dbReference type="InParanoid" id="F6X704"/>
<dbReference type="HOGENOM" id="CLU_021100_1_4_1"/>
<keyword evidence="6 11" id="KW-1133">Transmembrane helix</keyword>